<comment type="caution">
    <text evidence="3">The sequence shown here is derived from an EMBL/GenBank/DDBJ whole genome shotgun (WGS) entry which is preliminary data.</text>
</comment>
<sequence length="852" mass="94102">MPSRSRKPAKLDESREWQYAGNNTVIITDCGGEEENTIIGLLQNDNDTGVRVVSDPGNVSLRSNRNQPNDNLFDGGTVAAAYTDGSTSRGRNNTENGERRELRTVRTGDGATNYRQDIIVEEECTDQSNSCEIVESRTSSSSNIHPSSDDRGRQNGAKEGNEVGHEDRGEPPSTCNSNTVGRTDGGERRGPLNNAEVAEVGTADVDNTGTCTQLAHVDTSERGGPTSAVEGPEVGPARTSDTNIVEIAGHAARGGHGSSRDLDGGGICSGRSNRGGDDGTDGRGSRGGRDEPGGRGRREGRGDRGILSHDLDAEELCDRNSVDDTQRGIELISEPASSVAVVDLVTPPTLPQRHEVYVNCLVAFTPTKEKWLMTKKLEHVFTQVGTPYIVGRVWKRIIDKKTLLYEVRWLDSLFHKHTHSVNIGILQRGIENYRIHRVCPRTAIPTSLREVETIKSMKFDPRVQMESPADLYSHSNEFTTTRVHHEIVRLFTHSASSSFLAYVPLYFWRQIVSEVNAYAAVKNVKLLPAVTLSELVGIRFFMTINDKGEYANYWGGGLQPEDAILVNYRFHCNSDLLDRLDGVLPGNQALELQQEWAKSKLSSIRKLVLEVSRPLYGSKCIVNMDNYYTSVQLLQALRLRGLYTRGAVRGTSKHFPKHTVLDKKEASRSDLRQGVCADHAIVAASWCDGNIVQIISNADASTVSHVDRLVGGTAQSYPAPTCVKEYNQYIQDVDRIDQIRARFSLADGYSYNKCHKKLALALIDVARSNAYLTRRLVMDMTKQRDPTEHSSPNLHQNLYQGGGPILLATKECHLTQLTVRRMIYNGNTAVKALGNYLCRLTETVVRKSNVLP</sequence>
<feature type="region of interest" description="Disordered" evidence="1">
    <location>
        <begin position="216"/>
        <end position="310"/>
    </location>
</feature>
<evidence type="ECO:0000313" key="3">
    <source>
        <dbReference type="EMBL" id="GMF29443.1"/>
    </source>
</evidence>
<gene>
    <name evidence="3" type="ORF">Pfra01_000630100</name>
</gene>
<dbReference type="InterPro" id="IPR029526">
    <property type="entry name" value="PGBD"/>
</dbReference>
<feature type="domain" description="PiggyBac transposable element-derived protein" evidence="2">
    <location>
        <begin position="599"/>
        <end position="771"/>
    </location>
</feature>
<feature type="compositionally biased region" description="Low complexity" evidence="1">
    <location>
        <begin position="136"/>
        <end position="146"/>
    </location>
</feature>
<keyword evidence="4" id="KW-1185">Reference proteome</keyword>
<protein>
    <submittedName>
        <fullName evidence="3">Unnamed protein product</fullName>
    </submittedName>
</protein>
<name>A0A9W6WVR6_9STRA</name>
<dbReference type="PANTHER" id="PTHR46599:SF3">
    <property type="entry name" value="PIGGYBAC TRANSPOSABLE ELEMENT-DERIVED PROTEIN 4"/>
    <property type="match status" value="1"/>
</dbReference>
<dbReference type="PANTHER" id="PTHR46599">
    <property type="entry name" value="PIGGYBAC TRANSPOSABLE ELEMENT-DERIVED PROTEIN 4"/>
    <property type="match status" value="1"/>
</dbReference>
<feature type="compositionally biased region" description="Basic and acidic residues" evidence="1">
    <location>
        <begin position="96"/>
        <end position="106"/>
    </location>
</feature>
<feature type="compositionally biased region" description="Basic and acidic residues" evidence="1">
    <location>
        <begin position="159"/>
        <end position="170"/>
    </location>
</feature>
<dbReference type="Proteomes" id="UP001165121">
    <property type="component" value="Unassembled WGS sequence"/>
</dbReference>
<feature type="compositionally biased region" description="Basic and acidic residues" evidence="1">
    <location>
        <begin position="274"/>
        <end position="310"/>
    </location>
</feature>
<dbReference type="EMBL" id="BSXT01000534">
    <property type="protein sequence ID" value="GMF29443.1"/>
    <property type="molecule type" value="Genomic_DNA"/>
</dbReference>
<evidence type="ECO:0000313" key="4">
    <source>
        <dbReference type="Proteomes" id="UP001165121"/>
    </source>
</evidence>
<feature type="region of interest" description="Disordered" evidence="1">
    <location>
        <begin position="125"/>
        <end position="192"/>
    </location>
</feature>
<feature type="region of interest" description="Disordered" evidence="1">
    <location>
        <begin position="81"/>
        <end position="109"/>
    </location>
</feature>
<dbReference type="AlphaFoldDB" id="A0A9W6WVR6"/>
<reference evidence="3" key="1">
    <citation type="submission" date="2023-04" db="EMBL/GenBank/DDBJ databases">
        <title>Phytophthora fragariaefolia NBRC 109709.</title>
        <authorList>
            <person name="Ichikawa N."/>
            <person name="Sato H."/>
            <person name="Tonouchi N."/>
        </authorList>
    </citation>
    <scope>NUCLEOTIDE SEQUENCE</scope>
    <source>
        <strain evidence="3">NBRC 109709</strain>
    </source>
</reference>
<organism evidence="3 4">
    <name type="scientific">Phytophthora fragariaefolia</name>
    <dbReference type="NCBI Taxonomy" id="1490495"/>
    <lineage>
        <taxon>Eukaryota</taxon>
        <taxon>Sar</taxon>
        <taxon>Stramenopiles</taxon>
        <taxon>Oomycota</taxon>
        <taxon>Peronosporomycetes</taxon>
        <taxon>Peronosporales</taxon>
        <taxon>Peronosporaceae</taxon>
        <taxon>Phytophthora</taxon>
    </lineage>
</organism>
<evidence type="ECO:0000256" key="1">
    <source>
        <dbReference type="SAM" id="MobiDB-lite"/>
    </source>
</evidence>
<dbReference type="Pfam" id="PF13843">
    <property type="entry name" value="DDE_Tnp_1_7"/>
    <property type="match status" value="1"/>
</dbReference>
<evidence type="ECO:0000259" key="2">
    <source>
        <dbReference type="Pfam" id="PF13843"/>
    </source>
</evidence>
<proteinExistence type="predicted"/>
<dbReference type="OrthoDB" id="123873at2759"/>
<accession>A0A9W6WVR6</accession>